<feature type="transmembrane region" description="Helical" evidence="8">
    <location>
        <begin position="570"/>
        <end position="589"/>
    </location>
</feature>
<keyword evidence="4 8" id="KW-0812">Transmembrane</keyword>
<evidence type="ECO:0008006" key="13">
    <source>
        <dbReference type="Google" id="ProtNLM"/>
    </source>
</evidence>
<evidence type="ECO:0000256" key="2">
    <source>
        <dbReference type="ARBA" id="ARBA00010593"/>
    </source>
</evidence>
<dbReference type="AlphaFoldDB" id="A0AA39R847"/>
<dbReference type="Proteomes" id="UP001166286">
    <property type="component" value="Unassembled WGS sequence"/>
</dbReference>
<dbReference type="InterPro" id="IPR018491">
    <property type="entry name" value="SLC12_C"/>
</dbReference>
<evidence type="ECO:0000259" key="10">
    <source>
        <dbReference type="Pfam" id="PF03522"/>
    </source>
</evidence>
<dbReference type="InterPro" id="IPR004842">
    <property type="entry name" value="SLC12A_fam"/>
</dbReference>
<feature type="region of interest" description="Disordered" evidence="7">
    <location>
        <begin position="1064"/>
        <end position="1165"/>
    </location>
</feature>
<comment type="caution">
    <text evidence="11">The sequence shown here is derived from an EMBL/GenBank/DDBJ whole genome shotgun (WGS) entry which is preliminary data.</text>
</comment>
<feature type="transmembrane region" description="Helical" evidence="8">
    <location>
        <begin position="273"/>
        <end position="294"/>
    </location>
</feature>
<comment type="similarity">
    <text evidence="2">Belongs to the SLC12A transporter family.</text>
</comment>
<keyword evidence="6 8" id="KW-0472">Membrane</keyword>
<dbReference type="GO" id="GO:0055064">
    <property type="term" value="P:chloride ion homeostasis"/>
    <property type="evidence" value="ECO:0007669"/>
    <property type="project" value="TreeGrafter"/>
</dbReference>
<feature type="region of interest" description="Disordered" evidence="7">
    <location>
        <begin position="39"/>
        <end position="138"/>
    </location>
</feature>
<dbReference type="FunFam" id="1.20.1740.10:FF:000013">
    <property type="entry name" value="Solute carrier family 12 member"/>
    <property type="match status" value="1"/>
</dbReference>
<feature type="transmembrane region" description="Helical" evidence="8">
    <location>
        <begin position="510"/>
        <end position="534"/>
    </location>
</feature>
<accession>A0AA39R847</accession>
<feature type="compositionally biased region" description="Basic and acidic residues" evidence="7">
    <location>
        <begin position="89"/>
        <end position="99"/>
    </location>
</feature>
<dbReference type="PANTHER" id="PTHR11827">
    <property type="entry name" value="SOLUTE CARRIER FAMILY 12, CATION COTRANSPORTERS"/>
    <property type="match status" value="1"/>
</dbReference>
<dbReference type="PANTHER" id="PTHR11827:SF72">
    <property type="entry name" value="GH08340P"/>
    <property type="match status" value="1"/>
</dbReference>
<dbReference type="GO" id="GO:0005774">
    <property type="term" value="C:vacuolar membrane"/>
    <property type="evidence" value="ECO:0007669"/>
    <property type="project" value="TreeGrafter"/>
</dbReference>
<keyword evidence="12" id="KW-1185">Reference proteome</keyword>
<feature type="domain" description="SLC12A transporter C-terminal" evidence="10">
    <location>
        <begin position="637"/>
        <end position="721"/>
    </location>
</feature>
<keyword evidence="5 8" id="KW-1133">Transmembrane helix</keyword>
<feature type="domain" description="Amino acid permease/ SLC12A" evidence="9">
    <location>
        <begin position="150"/>
        <end position="626"/>
    </location>
</feature>
<feature type="transmembrane region" description="Helical" evidence="8">
    <location>
        <begin position="177"/>
        <end position="202"/>
    </location>
</feature>
<dbReference type="GO" id="GO:0006884">
    <property type="term" value="P:cell volume homeostasis"/>
    <property type="evidence" value="ECO:0007669"/>
    <property type="project" value="TreeGrafter"/>
</dbReference>
<feature type="compositionally biased region" description="Low complexity" evidence="7">
    <location>
        <begin position="1139"/>
        <end position="1154"/>
    </location>
</feature>
<dbReference type="EMBL" id="JAFEKC020000002">
    <property type="protein sequence ID" value="KAK0516603.1"/>
    <property type="molecule type" value="Genomic_DNA"/>
</dbReference>
<feature type="transmembrane region" description="Helical" evidence="8">
    <location>
        <begin position="144"/>
        <end position="165"/>
    </location>
</feature>
<evidence type="ECO:0000256" key="5">
    <source>
        <dbReference type="ARBA" id="ARBA00022989"/>
    </source>
</evidence>
<name>A0AA39R847_9LECA</name>
<feature type="transmembrane region" description="Helical" evidence="8">
    <location>
        <begin position="546"/>
        <end position="565"/>
    </location>
</feature>
<feature type="transmembrane region" description="Helical" evidence="8">
    <location>
        <begin position="397"/>
        <end position="418"/>
    </location>
</feature>
<keyword evidence="3" id="KW-0813">Transport</keyword>
<reference evidence="11" key="1">
    <citation type="submission" date="2023-03" db="EMBL/GenBank/DDBJ databases">
        <title>Complete genome of Cladonia borealis.</title>
        <authorList>
            <person name="Park H."/>
        </authorList>
    </citation>
    <scope>NUCLEOTIDE SEQUENCE</scope>
    <source>
        <strain evidence="11">ANT050790</strain>
    </source>
</reference>
<feature type="transmembrane region" description="Helical" evidence="8">
    <location>
        <begin position="364"/>
        <end position="385"/>
    </location>
</feature>
<evidence type="ECO:0000256" key="8">
    <source>
        <dbReference type="SAM" id="Phobius"/>
    </source>
</evidence>
<proteinExistence type="inferred from homology"/>
<evidence type="ECO:0000256" key="6">
    <source>
        <dbReference type="ARBA" id="ARBA00023136"/>
    </source>
</evidence>
<evidence type="ECO:0000256" key="1">
    <source>
        <dbReference type="ARBA" id="ARBA00004141"/>
    </source>
</evidence>
<gene>
    <name evidence="11" type="ORF">JMJ35_001206</name>
</gene>
<feature type="compositionally biased region" description="Polar residues" evidence="7">
    <location>
        <begin position="1106"/>
        <end position="1128"/>
    </location>
</feature>
<dbReference type="Pfam" id="PF03522">
    <property type="entry name" value="SLC12"/>
    <property type="match status" value="2"/>
</dbReference>
<feature type="region of interest" description="Disordered" evidence="7">
    <location>
        <begin position="1006"/>
        <end position="1025"/>
    </location>
</feature>
<dbReference type="GO" id="GO:0055075">
    <property type="term" value="P:potassium ion homeostasis"/>
    <property type="evidence" value="ECO:0007669"/>
    <property type="project" value="TreeGrafter"/>
</dbReference>
<evidence type="ECO:0000256" key="4">
    <source>
        <dbReference type="ARBA" id="ARBA00022692"/>
    </source>
</evidence>
<evidence type="ECO:0000313" key="12">
    <source>
        <dbReference type="Proteomes" id="UP001166286"/>
    </source>
</evidence>
<feature type="transmembrane region" description="Helical" evidence="8">
    <location>
        <begin position="301"/>
        <end position="321"/>
    </location>
</feature>
<dbReference type="Pfam" id="PF00324">
    <property type="entry name" value="AA_permease"/>
    <property type="match status" value="1"/>
</dbReference>
<evidence type="ECO:0000313" key="11">
    <source>
        <dbReference type="EMBL" id="KAK0516603.1"/>
    </source>
</evidence>
<feature type="domain" description="SLC12A transporter C-terminal" evidence="10">
    <location>
        <begin position="1180"/>
        <end position="1243"/>
    </location>
</feature>
<comment type="subcellular location">
    <subcellularLocation>
        <location evidence="1">Membrane</location>
        <topology evidence="1">Multi-pass membrane protein</topology>
    </subcellularLocation>
</comment>
<feature type="transmembrane region" description="Helical" evidence="8">
    <location>
        <begin position="438"/>
        <end position="458"/>
    </location>
</feature>
<organism evidence="11 12">
    <name type="scientific">Cladonia borealis</name>
    <dbReference type="NCBI Taxonomy" id="184061"/>
    <lineage>
        <taxon>Eukaryota</taxon>
        <taxon>Fungi</taxon>
        <taxon>Dikarya</taxon>
        <taxon>Ascomycota</taxon>
        <taxon>Pezizomycotina</taxon>
        <taxon>Lecanoromycetes</taxon>
        <taxon>OSLEUM clade</taxon>
        <taxon>Lecanoromycetidae</taxon>
        <taxon>Lecanorales</taxon>
        <taxon>Lecanorineae</taxon>
        <taxon>Cladoniaceae</taxon>
        <taxon>Cladonia</taxon>
    </lineage>
</organism>
<evidence type="ECO:0000256" key="7">
    <source>
        <dbReference type="SAM" id="MobiDB-lite"/>
    </source>
</evidence>
<feature type="compositionally biased region" description="Basic and acidic residues" evidence="7">
    <location>
        <begin position="752"/>
        <end position="765"/>
    </location>
</feature>
<feature type="compositionally biased region" description="Polar residues" evidence="7">
    <location>
        <begin position="734"/>
        <end position="751"/>
    </location>
</feature>
<evidence type="ECO:0000256" key="3">
    <source>
        <dbReference type="ARBA" id="ARBA00022448"/>
    </source>
</evidence>
<evidence type="ECO:0000259" key="9">
    <source>
        <dbReference type="Pfam" id="PF00324"/>
    </source>
</evidence>
<dbReference type="GO" id="GO:0015379">
    <property type="term" value="F:potassium:chloride symporter activity"/>
    <property type="evidence" value="ECO:0007669"/>
    <property type="project" value="TreeGrafter"/>
</dbReference>
<feature type="transmembrane region" description="Helical" evidence="8">
    <location>
        <begin position="223"/>
        <end position="247"/>
    </location>
</feature>
<dbReference type="InterPro" id="IPR004841">
    <property type="entry name" value="AA-permease/SLC12A_dom"/>
</dbReference>
<sequence length="1247" mass="137773">MVDPDIPIRRMPARTRSNFLTRTATDDAAQLDRRLSFIPSTAEERRPLLQPDVSGKPYEPTTSTTHPSPRRHETTKRVLGYFDGSNDQPTDRRSSDSWRKSSRRQFADASLTTQMHNDADRKELSGTQPKIGSMPRPIGGSGKLGTFSGVFVPTTLNVLSILMFLRFGFILGQSGVVGMLAMLAASYIINFVTTLSISAIATNGTVRGGGAYYLISRSLGPEFGGSIGVVFYLGFVFNTGMNAVGLIDCLEQNFGEFNGNWARWLPEGFWFQYLWATVILVMCTAVCLAGSSLFARCSHGLLAVLLLATFSIPFSLVQPPFHDPGSSIHYTGLSIKTFTENLFPRFTRHADGSQLHGKENFQDLFGILFPATGGIFAGASMSGDLKHPGKAIPKGTLGALALTFLAYTIVILAMAASITRGSLYHNVNIIQETNISGVLILLGEIATSLFSTLMGVIGSAKLLQALARDNLLPGFSLFGQGTKINDEPTYAILFTYLVAQLTMLSDINQIASFVTMTYLMTFLVTNLACFLLTISSAPNFRPSFHYFNWYTAGFGTIISGVSMFFVDGLYATGCVGLLVIIFLIIHYTTPPKSWGDVSQSLIYHQVRKYLLRLRQEHVKFWRPQILLFVNDPRHQYELIQFCNSLKKGALFVLGHVIVTPDFGNAVPEARRQQAAWTKYIDFSKVKAFVNIAISPAVEWGTRNIVLSAGLGGMRPNIVILGAYNLEAFRNAQSSADAKNKPETSTTTNKASSHTDDDPRVPDIQDHKLRGLLPTDACRIEGAVNVKNYVTILEDLLLKLQINVAIAKGFKDLEFPQPKGNNKKKYIDLWPIQMSAQIAAESGDNVLTTNFDTYTLILQLGCILDTVPAWKTAYRLRVIVFVEYEFDVEEERSRVKTLLDNLRIQAEILVFWLASGDLKSYDVIVNGRAPNQDALRYVDEDLKEEAWWQDVQKLRIRRRAASPSEELVDTQGLLDAVPSWPSSSFQQGRGKPPAKRFETLEKLIRKSKRRRSSGDLNGLGMRQSMQTHRLHDDVLQRHASYASASEDSGSEDTSSETFEDDFADDIDKTSTSQNNAPGFDGKPSDASLPAESDELTQSLQPVRPTPTRHSSAPKFSSRPQPKATVNSQDGPGPSIMFTGSPSSPSRTSPSIYRPPSATPATGFPFSQSTPLSFNDLPCRAQHLILNELMRQHSQDTAVLFTTLPSPVEGTCENEDDCVRYLSDLEVLWKGLPPVLMIHSNSMTVTMNL</sequence>
<protein>
    <recommendedName>
        <fullName evidence="13">Cation chloride cotransporter</fullName>
    </recommendedName>
</protein>
<dbReference type="GO" id="GO:0034486">
    <property type="term" value="P:vacuolar transmembrane transport"/>
    <property type="evidence" value="ECO:0007669"/>
    <property type="project" value="TreeGrafter"/>
</dbReference>
<feature type="region of interest" description="Disordered" evidence="7">
    <location>
        <begin position="734"/>
        <end position="765"/>
    </location>
</feature>
<dbReference type="Gene3D" id="1.20.1740.10">
    <property type="entry name" value="Amino acid/polyamine transporter I"/>
    <property type="match status" value="1"/>
</dbReference>